<sequence>MAAAATALSLSACSAGHTVVPSYDNRATPGLTLASTLSFSSLDFANVGGVAIPGALMHNVYETLVNIDPDSGEPAPGLATSWETSADGKTYTFHLREGVRFSNGDAFSAHTAAYSIDQVRNEWTNGLAKGMDIVDSARAIDDHTLEVTLRAPSRSWLWSLSTLIGAQMTPAAHGEVIGTGPFTVGDFAPGEYLRLAARPAADYWSEPAHQDVTIKFFPDSTSSVNALRTHQADIVWGLQDPELLADLPADYPVQTGSTTGELVVSMNNAAAPFDDPRARRAVAYAVDRQAANSIVWDGHGTDTGGAPVPPSDPWFTGKDYYPYDPAKAKQLLADAGATGAPITIKVPTRAYTQTIAEFLYSQLTAVGFDVTLESTEFPAVWLADVMGAHDYQASVISHAEPRDITTLFGNPDYYLGYDSPRTRELLAQADRATNPAESNRLMEQAVDQIMADAAALTVMNVPNIVVTRPGVDGVHPDAVTDGMDLTDLRGADA</sequence>
<protein>
    <submittedName>
        <fullName evidence="2">Heme-binding protein A</fullName>
    </submittedName>
</protein>
<dbReference type="SUPFAM" id="SSF53850">
    <property type="entry name" value="Periplasmic binding protein-like II"/>
    <property type="match status" value="1"/>
</dbReference>
<dbReference type="Proteomes" id="UP001220064">
    <property type="component" value="Chromosome"/>
</dbReference>
<dbReference type="InterPro" id="IPR030678">
    <property type="entry name" value="Peptide/Ni-bd"/>
</dbReference>
<gene>
    <name evidence="2" type="primary">hbpA</name>
    <name evidence="2" type="ORF">CMASS_07745</name>
</gene>
<keyword evidence="3" id="KW-1185">Reference proteome</keyword>
<feature type="domain" description="Solute-binding protein family 5" evidence="1">
    <location>
        <begin position="73"/>
        <end position="395"/>
    </location>
</feature>
<proteinExistence type="predicted"/>
<accession>A0ABY7U8P2</accession>
<evidence type="ECO:0000313" key="3">
    <source>
        <dbReference type="Proteomes" id="UP001220064"/>
    </source>
</evidence>
<dbReference type="InterPro" id="IPR039424">
    <property type="entry name" value="SBP_5"/>
</dbReference>
<dbReference type="Pfam" id="PF00496">
    <property type="entry name" value="SBP_bac_5"/>
    <property type="match status" value="1"/>
</dbReference>
<dbReference type="InterPro" id="IPR000914">
    <property type="entry name" value="SBP_5_dom"/>
</dbReference>
<dbReference type="EMBL" id="CP063189">
    <property type="protein sequence ID" value="WCZ32979.1"/>
    <property type="molecule type" value="Genomic_DNA"/>
</dbReference>
<reference evidence="2 3" key="1">
    <citation type="submission" date="2020-10" db="EMBL/GenBank/DDBJ databases">
        <title>Complete genome sequence of Corynebacterium massiliense DSM 45435, type strain of Corynebacterium massiliense.</title>
        <authorList>
            <person name="Busche T."/>
            <person name="Kalinowski J."/>
            <person name="Ruckert C."/>
        </authorList>
    </citation>
    <scope>NUCLEOTIDE SEQUENCE [LARGE SCALE GENOMIC DNA]</scope>
    <source>
        <strain evidence="2 3">DSM 45435</strain>
    </source>
</reference>
<name>A0ABY7U8P2_9CORY</name>
<dbReference type="Gene3D" id="3.10.105.10">
    <property type="entry name" value="Dipeptide-binding Protein, Domain 3"/>
    <property type="match status" value="1"/>
</dbReference>
<dbReference type="Gene3D" id="3.40.190.10">
    <property type="entry name" value="Periplasmic binding protein-like II"/>
    <property type="match status" value="1"/>
</dbReference>
<evidence type="ECO:0000259" key="1">
    <source>
        <dbReference type="Pfam" id="PF00496"/>
    </source>
</evidence>
<organism evidence="2 3">
    <name type="scientific">Corynebacterium massiliense DSM 45435</name>
    <dbReference type="NCBI Taxonomy" id="1121364"/>
    <lineage>
        <taxon>Bacteria</taxon>
        <taxon>Bacillati</taxon>
        <taxon>Actinomycetota</taxon>
        <taxon>Actinomycetes</taxon>
        <taxon>Mycobacteriales</taxon>
        <taxon>Corynebacteriaceae</taxon>
        <taxon>Corynebacterium</taxon>
    </lineage>
</organism>
<dbReference type="PIRSF" id="PIRSF002741">
    <property type="entry name" value="MppA"/>
    <property type="match status" value="1"/>
</dbReference>
<dbReference type="PANTHER" id="PTHR30290">
    <property type="entry name" value="PERIPLASMIC BINDING COMPONENT OF ABC TRANSPORTER"/>
    <property type="match status" value="1"/>
</dbReference>
<evidence type="ECO:0000313" key="2">
    <source>
        <dbReference type="EMBL" id="WCZ32979.1"/>
    </source>
</evidence>